<evidence type="ECO:0000256" key="3">
    <source>
        <dbReference type="SAM" id="SignalP"/>
    </source>
</evidence>
<feature type="signal peptide" evidence="3">
    <location>
        <begin position="1"/>
        <end position="21"/>
    </location>
</feature>
<keyword evidence="2" id="KW-0812">Transmembrane</keyword>
<gene>
    <name evidence="4" type="ORF">HDU87_001476</name>
</gene>
<protein>
    <submittedName>
        <fullName evidence="4">Uncharacterized protein</fullName>
    </submittedName>
</protein>
<comment type="caution">
    <text evidence="4">The sequence shown here is derived from an EMBL/GenBank/DDBJ whole genome shotgun (WGS) entry which is preliminary data.</text>
</comment>
<feature type="chain" id="PRO_5042207109" evidence="3">
    <location>
        <begin position="22"/>
        <end position="237"/>
    </location>
</feature>
<proteinExistence type="predicted"/>
<dbReference type="AlphaFoldDB" id="A0AAD5TDG4"/>
<evidence type="ECO:0000313" key="4">
    <source>
        <dbReference type="EMBL" id="KAJ3167757.1"/>
    </source>
</evidence>
<keyword evidence="2" id="KW-1133">Transmembrane helix</keyword>
<keyword evidence="2" id="KW-0472">Membrane</keyword>
<feature type="compositionally biased region" description="Gly residues" evidence="1">
    <location>
        <begin position="118"/>
        <end position="138"/>
    </location>
</feature>
<organism evidence="4 5">
    <name type="scientific">Geranomyces variabilis</name>
    <dbReference type="NCBI Taxonomy" id="109894"/>
    <lineage>
        <taxon>Eukaryota</taxon>
        <taxon>Fungi</taxon>
        <taxon>Fungi incertae sedis</taxon>
        <taxon>Chytridiomycota</taxon>
        <taxon>Chytridiomycota incertae sedis</taxon>
        <taxon>Chytridiomycetes</taxon>
        <taxon>Spizellomycetales</taxon>
        <taxon>Powellomycetaceae</taxon>
        <taxon>Geranomyces</taxon>
    </lineage>
</organism>
<dbReference type="Proteomes" id="UP001212152">
    <property type="component" value="Unassembled WGS sequence"/>
</dbReference>
<sequence length="237" mass="22544">MVSSKAAAAILLVASAGSAMATIPASGQYIASTDRVTQATLNAITNACDKDCLSSIGIAANTAGTAVNMKGNAQSASCTCTQNTIPYSATAGLSFTGIMFSSGGTAFTGAAMLASGTGGGTGGGSSSTAGSGGGGAGSGATKTSAMMTTISSSTASASPTVDFVVRRRREVFKRADGDTISLNLTPAGATTASTALYVASGPAVGVTAPSSTQKAMYAGAAMVSAGVAAVIAGIVGF</sequence>
<keyword evidence="3" id="KW-0732">Signal</keyword>
<evidence type="ECO:0000256" key="1">
    <source>
        <dbReference type="SAM" id="MobiDB-lite"/>
    </source>
</evidence>
<feature type="transmembrane region" description="Helical" evidence="2">
    <location>
        <begin position="215"/>
        <end position="235"/>
    </location>
</feature>
<feature type="region of interest" description="Disordered" evidence="1">
    <location>
        <begin position="118"/>
        <end position="140"/>
    </location>
</feature>
<keyword evidence="5" id="KW-1185">Reference proteome</keyword>
<dbReference type="EMBL" id="JADGJQ010000134">
    <property type="protein sequence ID" value="KAJ3167757.1"/>
    <property type="molecule type" value="Genomic_DNA"/>
</dbReference>
<evidence type="ECO:0000313" key="5">
    <source>
        <dbReference type="Proteomes" id="UP001212152"/>
    </source>
</evidence>
<reference evidence="4" key="1">
    <citation type="submission" date="2020-05" db="EMBL/GenBank/DDBJ databases">
        <title>Phylogenomic resolution of chytrid fungi.</title>
        <authorList>
            <person name="Stajich J.E."/>
            <person name="Amses K."/>
            <person name="Simmons R."/>
            <person name="Seto K."/>
            <person name="Myers J."/>
            <person name="Bonds A."/>
            <person name="Quandt C.A."/>
            <person name="Barry K."/>
            <person name="Liu P."/>
            <person name="Grigoriev I."/>
            <person name="Longcore J.E."/>
            <person name="James T.Y."/>
        </authorList>
    </citation>
    <scope>NUCLEOTIDE SEQUENCE</scope>
    <source>
        <strain evidence="4">JEL0379</strain>
    </source>
</reference>
<evidence type="ECO:0000256" key="2">
    <source>
        <dbReference type="SAM" id="Phobius"/>
    </source>
</evidence>
<name>A0AAD5TDG4_9FUNG</name>
<accession>A0AAD5TDG4</accession>